<dbReference type="NCBIfam" id="TIGR00225">
    <property type="entry name" value="prc"/>
    <property type="match status" value="1"/>
</dbReference>
<dbReference type="PANTHER" id="PTHR32060">
    <property type="entry name" value="TAIL-SPECIFIC PROTEASE"/>
    <property type="match status" value="1"/>
</dbReference>
<dbReference type="Gene3D" id="3.90.226.10">
    <property type="entry name" value="2-enoyl-CoA Hydratase, Chain A, domain 1"/>
    <property type="match status" value="1"/>
</dbReference>
<dbReference type="EMBL" id="JAGIKZ010000014">
    <property type="protein sequence ID" value="MBP2242020.1"/>
    <property type="molecule type" value="Genomic_DNA"/>
</dbReference>
<dbReference type="Pfam" id="PF22694">
    <property type="entry name" value="CtpB_N-like"/>
    <property type="match status" value="1"/>
</dbReference>
<keyword evidence="4 5" id="KW-0720">Serine protease</keyword>
<evidence type="ECO:0000256" key="1">
    <source>
        <dbReference type="ARBA" id="ARBA00009179"/>
    </source>
</evidence>
<dbReference type="Gene3D" id="1.10.101.10">
    <property type="entry name" value="PGBD-like superfamily/PGBD"/>
    <property type="match status" value="1"/>
</dbReference>
<dbReference type="Pfam" id="PF01471">
    <property type="entry name" value="PG_binding_1"/>
    <property type="match status" value="1"/>
</dbReference>
<dbReference type="InterPro" id="IPR036366">
    <property type="entry name" value="PGBDSf"/>
</dbReference>
<proteinExistence type="inferred from homology"/>
<dbReference type="InterPro" id="IPR055210">
    <property type="entry name" value="CtpA/B_N"/>
</dbReference>
<gene>
    <name evidence="7" type="ORF">J2Z40_002593</name>
</gene>
<dbReference type="CDD" id="cd06782">
    <property type="entry name" value="cpPDZ_CPP-like"/>
    <property type="match status" value="1"/>
</dbReference>
<dbReference type="SMART" id="SM00245">
    <property type="entry name" value="TSPc"/>
    <property type="match status" value="1"/>
</dbReference>
<feature type="domain" description="PDZ" evidence="6">
    <location>
        <begin position="109"/>
        <end position="173"/>
    </location>
</feature>
<dbReference type="SMART" id="SM00228">
    <property type="entry name" value="PDZ"/>
    <property type="match status" value="1"/>
</dbReference>
<dbReference type="SUPFAM" id="SSF47090">
    <property type="entry name" value="PGBD-like"/>
    <property type="match status" value="1"/>
</dbReference>
<dbReference type="InterPro" id="IPR036365">
    <property type="entry name" value="PGBD-like_sf"/>
</dbReference>
<evidence type="ECO:0000256" key="3">
    <source>
        <dbReference type="ARBA" id="ARBA00022801"/>
    </source>
</evidence>
<keyword evidence="2 5" id="KW-0645">Protease</keyword>
<dbReference type="SUPFAM" id="SSF50156">
    <property type="entry name" value="PDZ domain-like"/>
    <property type="match status" value="1"/>
</dbReference>
<comment type="caution">
    <text evidence="7">The sequence shown here is derived from an EMBL/GenBank/DDBJ whole genome shotgun (WGS) entry which is preliminary data.</text>
</comment>
<protein>
    <submittedName>
        <fullName evidence="7">Carboxyl-terminal processing protease</fullName>
        <ecNumber evidence="7">3.4.21.102</ecNumber>
    </submittedName>
</protein>
<dbReference type="Gene3D" id="2.30.42.10">
    <property type="match status" value="1"/>
</dbReference>
<dbReference type="Gene3D" id="3.30.750.44">
    <property type="match status" value="1"/>
</dbReference>
<dbReference type="Proteomes" id="UP001519293">
    <property type="component" value="Unassembled WGS sequence"/>
</dbReference>
<dbReference type="Pfam" id="PF13180">
    <property type="entry name" value="PDZ_2"/>
    <property type="match status" value="1"/>
</dbReference>
<dbReference type="PROSITE" id="PS50106">
    <property type="entry name" value="PDZ"/>
    <property type="match status" value="1"/>
</dbReference>
<evidence type="ECO:0000256" key="5">
    <source>
        <dbReference type="RuleBase" id="RU004404"/>
    </source>
</evidence>
<dbReference type="InterPro" id="IPR004447">
    <property type="entry name" value="Peptidase_S41A"/>
</dbReference>
<accession>A0ABS4RGJ8</accession>
<dbReference type="EC" id="3.4.21.102" evidence="7"/>
<dbReference type="SUPFAM" id="SSF52096">
    <property type="entry name" value="ClpP/crotonase"/>
    <property type="match status" value="1"/>
</dbReference>
<dbReference type="GO" id="GO:0004252">
    <property type="term" value="F:serine-type endopeptidase activity"/>
    <property type="evidence" value="ECO:0007669"/>
    <property type="project" value="UniProtKB-EC"/>
</dbReference>
<keyword evidence="3 5" id="KW-0378">Hydrolase</keyword>
<dbReference type="PANTHER" id="PTHR32060:SF29">
    <property type="entry name" value="CARBOXY-TERMINAL PROCESSING PROTEASE CTPB"/>
    <property type="match status" value="1"/>
</dbReference>
<evidence type="ECO:0000313" key="8">
    <source>
        <dbReference type="Proteomes" id="UP001519293"/>
    </source>
</evidence>
<dbReference type="GO" id="GO:0006508">
    <property type="term" value="P:proteolysis"/>
    <property type="evidence" value="ECO:0007669"/>
    <property type="project" value="UniProtKB-KW"/>
</dbReference>
<dbReference type="RefSeq" id="WP_066397722.1">
    <property type="nucleotide sequence ID" value="NZ_JAGIKZ010000014.1"/>
</dbReference>
<dbReference type="CDD" id="cd07560">
    <property type="entry name" value="Peptidase_S41_CPP"/>
    <property type="match status" value="1"/>
</dbReference>
<name>A0ABS4RGJ8_9BACI</name>
<evidence type="ECO:0000256" key="4">
    <source>
        <dbReference type="ARBA" id="ARBA00022825"/>
    </source>
</evidence>
<organism evidence="7 8">
    <name type="scientific">Cytobacillus eiseniae</name>
    <dbReference type="NCBI Taxonomy" id="762947"/>
    <lineage>
        <taxon>Bacteria</taxon>
        <taxon>Bacillati</taxon>
        <taxon>Bacillota</taxon>
        <taxon>Bacilli</taxon>
        <taxon>Bacillales</taxon>
        <taxon>Bacillaceae</taxon>
        <taxon>Cytobacillus</taxon>
    </lineage>
</organism>
<dbReference type="Pfam" id="PF03572">
    <property type="entry name" value="Peptidase_S41"/>
    <property type="match status" value="1"/>
</dbReference>
<dbReference type="InterPro" id="IPR001478">
    <property type="entry name" value="PDZ"/>
</dbReference>
<evidence type="ECO:0000259" key="6">
    <source>
        <dbReference type="PROSITE" id="PS50106"/>
    </source>
</evidence>
<dbReference type="InterPro" id="IPR036034">
    <property type="entry name" value="PDZ_sf"/>
</dbReference>
<comment type="similarity">
    <text evidence="1 5">Belongs to the peptidase S41A family.</text>
</comment>
<evidence type="ECO:0000313" key="7">
    <source>
        <dbReference type="EMBL" id="MBP2242020.1"/>
    </source>
</evidence>
<sequence>MNKKWIVLLMTGSLLTGAGGTYAGLQWINNSDSKASSENQTSLTEDEFNSPTDLEDLKKVEKAYSLILNSYVSDVEEEQLIEGAIQGMLSTLSDPYSIYMDKETVKQFNETLESSFEGIGAEVSMVDGNVVIVSPFKNSPAEKAGLKPKDQILKVDGESVEGLDLNEATLKIRGEKGSKVTLDIARPGLAKPLVIEVTRDEIPQITVYSDMKKQDGKAIGYIEITSFSEDTAIEFEEQLKALEKKGLQGLVIDVRGNPGGYLEAVQEILKGLVTNSKPFVQIESRNGEKKRFFSSLTETKEYPIAVLVDNGSASASEILAGALKEAEGYKIIGEKTFGKGTVQQPVPMGDGSNIKLTLFKWLTPDGNWIHDEGIEPTLAVKQPAIFHTHPLQLKEGLVKDMNNEQVKNAQQILEGLGFTPGRQDGYFSDSTATAVMAFQKYNDLEATGTIDQKTALALEQAIQDEMKKEQNDIQLQTALRILAR</sequence>
<dbReference type="InterPro" id="IPR029045">
    <property type="entry name" value="ClpP/crotonase-like_dom_sf"/>
</dbReference>
<reference evidence="7 8" key="1">
    <citation type="submission" date="2021-03" db="EMBL/GenBank/DDBJ databases">
        <title>Genomic Encyclopedia of Type Strains, Phase IV (KMG-IV): sequencing the most valuable type-strain genomes for metagenomic binning, comparative biology and taxonomic classification.</title>
        <authorList>
            <person name="Goeker M."/>
        </authorList>
    </citation>
    <scope>NUCLEOTIDE SEQUENCE [LARGE SCALE GENOMIC DNA]</scope>
    <source>
        <strain evidence="7 8">DSM 26675</strain>
    </source>
</reference>
<evidence type="ECO:0000256" key="2">
    <source>
        <dbReference type="ARBA" id="ARBA00022670"/>
    </source>
</evidence>
<dbReference type="InterPro" id="IPR002477">
    <property type="entry name" value="Peptidoglycan-bd-like"/>
</dbReference>
<dbReference type="InterPro" id="IPR005151">
    <property type="entry name" value="Tail-specific_protease"/>
</dbReference>
<keyword evidence="8" id="KW-1185">Reference proteome</keyword>